<dbReference type="PANTHER" id="PTHR36932:SF1">
    <property type="entry name" value="CAPSULAR POLYSACCHARIDE BIOSYNTHESIS PROTEIN"/>
    <property type="match status" value="1"/>
</dbReference>
<proteinExistence type="predicted"/>
<dbReference type="STRING" id="418495.SAMN05216215_101027"/>
<evidence type="ECO:0000313" key="2">
    <source>
        <dbReference type="Proteomes" id="UP000199529"/>
    </source>
</evidence>
<dbReference type="AlphaFoldDB" id="A0A1H3B1V6"/>
<keyword evidence="1" id="KW-0436">Ligase</keyword>
<keyword evidence="2" id="KW-1185">Reference proteome</keyword>
<protein>
    <submittedName>
        <fullName evidence="1">Phenylacetate-CoA ligase</fullName>
    </submittedName>
</protein>
<dbReference type="SUPFAM" id="SSF56801">
    <property type="entry name" value="Acetyl-CoA synthetase-like"/>
    <property type="match status" value="1"/>
</dbReference>
<dbReference type="InterPro" id="IPR042099">
    <property type="entry name" value="ANL_N_sf"/>
</dbReference>
<accession>A0A1H3B1V6</accession>
<gene>
    <name evidence="1" type="ORF">SAMN05216215_101027</name>
</gene>
<dbReference type="Gene3D" id="3.40.50.12780">
    <property type="entry name" value="N-terminal domain of ligase-like"/>
    <property type="match status" value="1"/>
</dbReference>
<organism evidence="1 2">
    <name type="scientific">Saccharopolyspora shandongensis</name>
    <dbReference type="NCBI Taxonomy" id="418495"/>
    <lineage>
        <taxon>Bacteria</taxon>
        <taxon>Bacillati</taxon>
        <taxon>Actinomycetota</taxon>
        <taxon>Actinomycetes</taxon>
        <taxon>Pseudonocardiales</taxon>
        <taxon>Pseudonocardiaceae</taxon>
        <taxon>Saccharopolyspora</taxon>
    </lineage>
</organism>
<reference evidence="2" key="1">
    <citation type="submission" date="2016-10" db="EMBL/GenBank/DDBJ databases">
        <authorList>
            <person name="Varghese N."/>
            <person name="Submissions S."/>
        </authorList>
    </citation>
    <scope>NUCLEOTIDE SEQUENCE [LARGE SCALE GENOMIC DNA]</scope>
    <source>
        <strain evidence="2">CGMCC 4.3530</strain>
    </source>
</reference>
<dbReference type="PANTHER" id="PTHR36932">
    <property type="entry name" value="CAPSULAR POLYSACCHARIDE BIOSYNTHESIS PROTEIN"/>
    <property type="match status" value="1"/>
</dbReference>
<dbReference type="EMBL" id="FNOK01000010">
    <property type="protein sequence ID" value="SDX35668.1"/>
    <property type="molecule type" value="Genomic_DNA"/>
</dbReference>
<dbReference type="GO" id="GO:0016874">
    <property type="term" value="F:ligase activity"/>
    <property type="evidence" value="ECO:0007669"/>
    <property type="project" value="UniProtKB-KW"/>
</dbReference>
<evidence type="ECO:0000313" key="1">
    <source>
        <dbReference type="EMBL" id="SDX35668.1"/>
    </source>
</evidence>
<dbReference type="InterPro" id="IPR053158">
    <property type="entry name" value="CapK_Type1_Caps_Biosynth"/>
</dbReference>
<dbReference type="Proteomes" id="UP000199529">
    <property type="component" value="Unassembled WGS sequence"/>
</dbReference>
<name>A0A1H3B1V6_9PSEU</name>
<sequence>MMSLLRLHTALRPRVVSAVTRSVVEPALRTPYLSTARWLPEFFTWPEQKRRSWQRDRLRAVLRHAQQEVRYYRDVLAGRDVDGVDLAELPVIDKAMMRSCMDDFLSRGWRDIPHIAKKTGGSTGDPFQYPLDRRAWMHIYAANLYFWESTGYRYGDRLVMVGSPPSLQSASEGVKSRLRALLEGRVVSAAGCHTDPKTSLERALTAGRAGGVLWYGYASHVAAMADAVLEAGVRVPAPKAIVTTAELLLPSWRERIEQAFEAPLRDQYGCNDGGIMSQECSLGRLHLAENVSIVEILDDAGRRCRPGEEGDVVVTNLHARALPFLRYRIGDRAVLGAATCPCGTEGTFLERVIGRQGDSLHLPNGKHVSMHPLGKCFFDARHVRRYQFVQPEPGRVLVRLDVEPGFEADERSMILGEVRRLVGSAVDIDLTTDEPLERTRGGKHRVVVRTFDSA</sequence>